<organism evidence="3 4">
    <name type="scientific">Roseicyclus persicicus</name>
    <dbReference type="NCBI Taxonomy" id="2650661"/>
    <lineage>
        <taxon>Bacteria</taxon>
        <taxon>Pseudomonadati</taxon>
        <taxon>Pseudomonadota</taxon>
        <taxon>Alphaproteobacteria</taxon>
        <taxon>Rhodobacterales</taxon>
        <taxon>Roseobacteraceae</taxon>
        <taxon>Roseicyclus</taxon>
    </lineage>
</organism>
<accession>A0A7X6GXS6</accession>
<dbReference type="Pfam" id="PF10881">
    <property type="entry name" value="DUF2726"/>
    <property type="match status" value="1"/>
</dbReference>
<keyword evidence="1" id="KW-0472">Membrane</keyword>
<evidence type="ECO:0000259" key="2">
    <source>
        <dbReference type="Pfam" id="PF10881"/>
    </source>
</evidence>
<keyword evidence="4" id="KW-1185">Reference proteome</keyword>
<reference evidence="3 4" key="1">
    <citation type="submission" date="2020-04" db="EMBL/GenBank/DDBJ databases">
        <authorList>
            <person name="Yoon J."/>
        </authorList>
    </citation>
    <scope>NUCLEOTIDE SEQUENCE [LARGE SCALE GENOMIC DNA]</scope>
    <source>
        <strain evidence="3 4">KMU-115</strain>
    </source>
</reference>
<keyword evidence="1" id="KW-1133">Transmembrane helix</keyword>
<keyword evidence="1" id="KW-0812">Transmembrane</keyword>
<evidence type="ECO:0000313" key="4">
    <source>
        <dbReference type="Proteomes" id="UP000526408"/>
    </source>
</evidence>
<dbReference type="InterPro" id="IPR024402">
    <property type="entry name" value="DUF2726"/>
</dbReference>
<dbReference type="AlphaFoldDB" id="A0A7X6GXS6"/>
<gene>
    <name evidence="3" type="ORF">HCU73_06735</name>
</gene>
<proteinExistence type="predicted"/>
<feature type="transmembrane region" description="Helical" evidence="1">
    <location>
        <begin position="12"/>
        <end position="31"/>
    </location>
</feature>
<feature type="domain" description="DUF2726" evidence="2">
    <location>
        <begin position="62"/>
        <end position="177"/>
    </location>
</feature>
<name>A0A7X6GXS6_9RHOB</name>
<evidence type="ECO:0000313" key="3">
    <source>
        <dbReference type="EMBL" id="NKX44283.1"/>
    </source>
</evidence>
<comment type="caution">
    <text evidence="3">The sequence shown here is derived from an EMBL/GenBank/DDBJ whole genome shotgun (WGS) entry which is preliminary data.</text>
</comment>
<evidence type="ECO:0000256" key="1">
    <source>
        <dbReference type="SAM" id="Phobius"/>
    </source>
</evidence>
<dbReference type="RefSeq" id="WP_168622666.1">
    <property type="nucleotide sequence ID" value="NZ_JAAZQQ010000002.1"/>
</dbReference>
<sequence length="197" mass="21602">MFDSPAFPLPGFAPVAVAGVVILLLAFLAAVQGRKKRRSKAPGKAGRGSEPLLTGQVRTRLEPLLNASERRVFTSVETLIRQVGGDYRLFAQVALGEVIRVDAREADRSVRQSTFNQINAKRLDFLIVDRDWTPKVALEYHGSGHFRGDAEKRDAIKRAACRSAGLPFIEIDQQGLSEEQAQLLRRHLGAASSLAAE</sequence>
<dbReference type="Proteomes" id="UP000526408">
    <property type="component" value="Unassembled WGS sequence"/>
</dbReference>
<dbReference type="EMBL" id="JAAZQQ010000002">
    <property type="protein sequence ID" value="NKX44283.1"/>
    <property type="molecule type" value="Genomic_DNA"/>
</dbReference>
<protein>
    <submittedName>
        <fullName evidence="3">DUF2726 domain-containing protein</fullName>
    </submittedName>
</protein>